<dbReference type="AlphaFoldDB" id="G4YRE6"/>
<dbReference type="GeneID" id="20654978"/>
<dbReference type="RefSeq" id="XP_009518168.1">
    <property type="nucleotide sequence ID" value="XM_009519873.1"/>
</dbReference>
<sequence length="166" mass="18155">RQGEGLDNPYEVDQLTALLWCEDAWSKVSASTIRHCWNHSRLVGKAHFEITKSVHWKSILNLTSIYIFCVFIYIRRSLLGQIAVHAACIFNAVAEAIAPAACTSRHRCRRSPWSVSGTTSPPAGIMLHQHLDNVRSAAYTAGIGSDGGLGKAQRSAASPSEHCRLA</sequence>
<proteinExistence type="predicted"/>
<reference evidence="1 2" key="1">
    <citation type="journal article" date="2006" name="Science">
        <title>Phytophthora genome sequences uncover evolutionary origins and mechanisms of pathogenesis.</title>
        <authorList>
            <person name="Tyler B.M."/>
            <person name="Tripathy S."/>
            <person name="Zhang X."/>
            <person name="Dehal P."/>
            <person name="Jiang R.H."/>
            <person name="Aerts A."/>
            <person name="Arredondo F.D."/>
            <person name="Baxter L."/>
            <person name="Bensasson D."/>
            <person name="Beynon J.L."/>
            <person name="Chapman J."/>
            <person name="Damasceno C.M."/>
            <person name="Dorrance A.E."/>
            <person name="Dou D."/>
            <person name="Dickerman A.W."/>
            <person name="Dubchak I.L."/>
            <person name="Garbelotto M."/>
            <person name="Gijzen M."/>
            <person name="Gordon S.G."/>
            <person name="Govers F."/>
            <person name="Grunwald N.J."/>
            <person name="Huang W."/>
            <person name="Ivors K.L."/>
            <person name="Jones R.W."/>
            <person name="Kamoun S."/>
            <person name="Krampis K."/>
            <person name="Lamour K.H."/>
            <person name="Lee M.K."/>
            <person name="McDonald W.H."/>
            <person name="Medina M."/>
            <person name="Meijer H.J."/>
            <person name="Nordberg E.K."/>
            <person name="Maclean D.J."/>
            <person name="Ospina-Giraldo M.D."/>
            <person name="Morris P.F."/>
            <person name="Phuntumart V."/>
            <person name="Putnam N.H."/>
            <person name="Rash S."/>
            <person name="Rose J.K."/>
            <person name="Sakihama Y."/>
            <person name="Salamov A.A."/>
            <person name="Savidor A."/>
            <person name="Scheuring C.F."/>
            <person name="Smith B.M."/>
            <person name="Sobral B.W."/>
            <person name="Terry A."/>
            <person name="Torto-Alalibo T.A."/>
            <person name="Win J."/>
            <person name="Xu Z."/>
            <person name="Zhang H."/>
            <person name="Grigoriev I.V."/>
            <person name="Rokhsar D.S."/>
            <person name="Boore J.L."/>
        </authorList>
    </citation>
    <scope>NUCLEOTIDE SEQUENCE [LARGE SCALE GENOMIC DNA]</scope>
    <source>
        <strain evidence="1 2">P6497</strain>
    </source>
</reference>
<gene>
    <name evidence="1" type="ORF">PHYSODRAFT_478250</name>
</gene>
<dbReference type="Proteomes" id="UP000002640">
    <property type="component" value="Unassembled WGS sequence"/>
</dbReference>
<dbReference type="KEGG" id="psoj:PHYSODRAFT_478250"/>
<protein>
    <recommendedName>
        <fullName evidence="3">DDE-1 domain-containing protein</fullName>
    </recommendedName>
</protein>
<evidence type="ECO:0000313" key="1">
    <source>
        <dbReference type="EMBL" id="EGZ22880.1"/>
    </source>
</evidence>
<accession>G4YRE6</accession>
<dbReference type="EMBL" id="JH159152">
    <property type="protein sequence ID" value="EGZ22880.1"/>
    <property type="molecule type" value="Genomic_DNA"/>
</dbReference>
<feature type="non-terminal residue" evidence="1">
    <location>
        <position position="1"/>
    </location>
</feature>
<evidence type="ECO:0008006" key="3">
    <source>
        <dbReference type="Google" id="ProtNLM"/>
    </source>
</evidence>
<dbReference type="InParanoid" id="G4YRE6"/>
<organism evidence="1 2">
    <name type="scientific">Phytophthora sojae (strain P6497)</name>
    <name type="common">Soybean stem and root rot agent</name>
    <name type="synonym">Phytophthora megasperma f. sp. glycines</name>
    <dbReference type="NCBI Taxonomy" id="1094619"/>
    <lineage>
        <taxon>Eukaryota</taxon>
        <taxon>Sar</taxon>
        <taxon>Stramenopiles</taxon>
        <taxon>Oomycota</taxon>
        <taxon>Peronosporomycetes</taxon>
        <taxon>Peronosporales</taxon>
        <taxon>Peronosporaceae</taxon>
        <taxon>Phytophthora</taxon>
    </lineage>
</organism>
<name>G4YRE6_PHYSP</name>
<evidence type="ECO:0000313" key="2">
    <source>
        <dbReference type="Proteomes" id="UP000002640"/>
    </source>
</evidence>
<keyword evidence="2" id="KW-1185">Reference proteome</keyword>